<proteinExistence type="predicted"/>
<reference evidence="1 2" key="1">
    <citation type="submission" date="2019-02" db="EMBL/GenBank/DDBJ databases">
        <title>Deep-cultivation of Planctomycetes and their phenomic and genomic characterization uncovers novel biology.</title>
        <authorList>
            <person name="Wiegand S."/>
            <person name="Jogler M."/>
            <person name="Boedeker C."/>
            <person name="Pinto D."/>
            <person name="Vollmers J."/>
            <person name="Rivas-Marin E."/>
            <person name="Kohn T."/>
            <person name="Peeters S.H."/>
            <person name="Heuer A."/>
            <person name="Rast P."/>
            <person name="Oberbeckmann S."/>
            <person name="Bunk B."/>
            <person name="Jeske O."/>
            <person name="Meyerdierks A."/>
            <person name="Storesund J.E."/>
            <person name="Kallscheuer N."/>
            <person name="Luecker S."/>
            <person name="Lage O.M."/>
            <person name="Pohl T."/>
            <person name="Merkel B.J."/>
            <person name="Hornburger P."/>
            <person name="Mueller R.-W."/>
            <person name="Bruemmer F."/>
            <person name="Labrenz M."/>
            <person name="Spormann A.M."/>
            <person name="Op den Camp H."/>
            <person name="Overmann J."/>
            <person name="Amann R."/>
            <person name="Jetten M.S.M."/>
            <person name="Mascher T."/>
            <person name="Medema M.H."/>
            <person name="Devos D.P."/>
            <person name="Kaster A.-K."/>
            <person name="Ovreas L."/>
            <person name="Rohde M."/>
            <person name="Galperin M.Y."/>
            <person name="Jogler C."/>
        </authorList>
    </citation>
    <scope>NUCLEOTIDE SEQUENCE [LARGE SCALE GENOMIC DNA]</scope>
    <source>
        <strain evidence="1 2">V22</strain>
    </source>
</reference>
<dbReference type="KEGG" id="chya:V22_00310"/>
<dbReference type="Proteomes" id="UP000319976">
    <property type="component" value="Chromosome"/>
</dbReference>
<evidence type="ECO:0000313" key="1">
    <source>
        <dbReference type="EMBL" id="QDT62833.1"/>
    </source>
</evidence>
<dbReference type="AlphaFoldDB" id="A0A517T377"/>
<evidence type="ECO:0000313" key="2">
    <source>
        <dbReference type="Proteomes" id="UP000319976"/>
    </source>
</evidence>
<dbReference type="EMBL" id="CP036316">
    <property type="protein sequence ID" value="QDT62833.1"/>
    <property type="molecule type" value="Genomic_DNA"/>
</dbReference>
<organism evidence="1 2">
    <name type="scientific">Calycomorphotria hydatis</name>
    <dbReference type="NCBI Taxonomy" id="2528027"/>
    <lineage>
        <taxon>Bacteria</taxon>
        <taxon>Pseudomonadati</taxon>
        <taxon>Planctomycetota</taxon>
        <taxon>Planctomycetia</taxon>
        <taxon>Planctomycetales</taxon>
        <taxon>Planctomycetaceae</taxon>
        <taxon>Calycomorphotria</taxon>
    </lineage>
</organism>
<dbReference type="OrthoDB" id="287321at2"/>
<keyword evidence="2" id="KW-1185">Reference proteome</keyword>
<sequence length="88" mass="9898">MSTATFMIEQLMDPVGDCLSPEVASRLVALRADPAFQQRIDDLADRSTAGTLTESERTEYEQYIRFSQFVSLLQLKAQTVLKESADDH</sequence>
<protein>
    <submittedName>
        <fullName evidence="1">Uncharacterized protein</fullName>
    </submittedName>
</protein>
<accession>A0A517T377</accession>
<gene>
    <name evidence="1" type="ORF">V22_00310</name>
</gene>
<name>A0A517T377_9PLAN</name>
<dbReference type="RefSeq" id="WP_145258665.1">
    <property type="nucleotide sequence ID" value="NZ_CP036316.1"/>
</dbReference>